<dbReference type="KEGG" id="tet:TTHERM_00647280"/>
<dbReference type="EMBL" id="GG662245">
    <property type="protein sequence ID" value="EAS07195.2"/>
    <property type="molecule type" value="Genomic_DNA"/>
</dbReference>
<reference evidence="2" key="1">
    <citation type="journal article" date="2006" name="PLoS Biol.">
        <title>Macronuclear genome sequence of the ciliate Tetrahymena thermophila, a model eukaryote.</title>
        <authorList>
            <person name="Eisen J.A."/>
            <person name="Coyne R.S."/>
            <person name="Wu M."/>
            <person name="Wu D."/>
            <person name="Thiagarajan M."/>
            <person name="Wortman J.R."/>
            <person name="Badger J.H."/>
            <person name="Ren Q."/>
            <person name="Amedeo P."/>
            <person name="Jones K.M."/>
            <person name="Tallon L.J."/>
            <person name="Delcher A.L."/>
            <person name="Salzberg S.L."/>
            <person name="Silva J.C."/>
            <person name="Haas B.J."/>
            <person name="Majoros W.H."/>
            <person name="Farzad M."/>
            <person name="Carlton J.M."/>
            <person name="Smith R.K. Jr."/>
            <person name="Garg J."/>
            <person name="Pearlman R.E."/>
            <person name="Karrer K.M."/>
            <person name="Sun L."/>
            <person name="Manning G."/>
            <person name="Elde N.C."/>
            <person name="Turkewitz A.P."/>
            <person name="Asai D.J."/>
            <person name="Wilkes D.E."/>
            <person name="Wang Y."/>
            <person name="Cai H."/>
            <person name="Collins K."/>
            <person name="Stewart B.A."/>
            <person name="Lee S.R."/>
            <person name="Wilamowska K."/>
            <person name="Weinberg Z."/>
            <person name="Ruzzo W.L."/>
            <person name="Wloga D."/>
            <person name="Gaertig J."/>
            <person name="Frankel J."/>
            <person name="Tsao C.-C."/>
            <person name="Gorovsky M.A."/>
            <person name="Keeling P.J."/>
            <person name="Waller R.F."/>
            <person name="Patron N.J."/>
            <person name="Cherry J.M."/>
            <person name="Stover N.A."/>
            <person name="Krieger C.J."/>
            <person name="del Toro C."/>
            <person name="Ryder H.F."/>
            <person name="Williamson S.C."/>
            <person name="Barbeau R.A."/>
            <person name="Hamilton E.P."/>
            <person name="Orias E."/>
        </authorList>
    </citation>
    <scope>NUCLEOTIDE SEQUENCE [LARGE SCALE GENOMIC DNA]</scope>
    <source>
        <strain evidence="2">SB210</strain>
    </source>
</reference>
<name>I7M4J8_TETTS</name>
<sequence length="581" mass="67527">MSKYVCRKSNQLPVPSSSVKSIIDLLQENVEELQSWTNVQSNQFSWLPICLRNEANGLKFEVETDQKMFSFSKKRGNFLWHKNINLPPIQISNLQKSNEININELMAFCISVKGIDCGVIRQVDLCGSGGNIKSFKHKKIVFNHLRIEETSYNNKEIGGLFYLVIVIFSSTDSAQLKMQIENNGKKQINKSLLQMTPLQIIVSSPLHVEARKKSYQHRSTHYSLIDPFLPDFLFRKLCVSNQKVGEYHEIKDTSEDIYLYFTAQNIRHKILHPFFLRLKFPKVIHLYYNQKIIPGSPNIKDLLFSIQQQLYKFYYENTLQQSLQKQKDQKYGQENISVESPRCYEQQEENEEMGEKPQAYTFLEEEAFEDIEDSASKFQERQEQVFGNKLLILQIMIPVERQNLTKINKIEQFLQLIKSKAVGFTFYSQYIPSHFAPIDSKEETKLAYTQIYNQLSSIKFNMFFGGNKSIHSHIRVQKKGDIPRDATIQAVDQDTDGPFHQSIYSLDVENPEIRKTLIKVKAVKPLANLPEQEANYQIANVKPLHKIEKDLLALADAYVRGSPNYMIFYNFDQSDDTEDTI</sequence>
<protein>
    <submittedName>
        <fullName evidence="1">Uncharacterized protein</fullName>
    </submittedName>
</protein>
<dbReference type="Proteomes" id="UP000009168">
    <property type="component" value="Unassembled WGS sequence"/>
</dbReference>
<gene>
    <name evidence="1" type="ORF">TTHERM_00647280</name>
</gene>
<accession>I7M4J8</accession>
<dbReference type="InParanoid" id="I7M4J8"/>
<evidence type="ECO:0000313" key="2">
    <source>
        <dbReference type="Proteomes" id="UP000009168"/>
    </source>
</evidence>
<organism evidence="1 2">
    <name type="scientific">Tetrahymena thermophila (strain SB210)</name>
    <dbReference type="NCBI Taxonomy" id="312017"/>
    <lineage>
        <taxon>Eukaryota</taxon>
        <taxon>Sar</taxon>
        <taxon>Alveolata</taxon>
        <taxon>Ciliophora</taxon>
        <taxon>Intramacronucleata</taxon>
        <taxon>Oligohymenophorea</taxon>
        <taxon>Hymenostomatida</taxon>
        <taxon>Tetrahymenina</taxon>
        <taxon>Tetrahymenidae</taxon>
        <taxon>Tetrahymena</taxon>
    </lineage>
</organism>
<proteinExistence type="predicted"/>
<evidence type="ECO:0000313" key="1">
    <source>
        <dbReference type="EMBL" id="EAS07195.2"/>
    </source>
</evidence>
<keyword evidence="2" id="KW-1185">Reference proteome</keyword>
<dbReference type="GeneID" id="7833635"/>
<dbReference type="RefSeq" id="XP_001027437.2">
    <property type="nucleotide sequence ID" value="XM_001027437.3"/>
</dbReference>
<dbReference type="AlphaFoldDB" id="I7M4J8"/>
<dbReference type="OrthoDB" id="1305at2759"/>